<sequence length="342" mass="36551">MSASPPDTVGGATGVAVIHAAVQEAVRDHLPGERPRLTVVAMSRDDNPKAVVMVTPERGGPPVLAVKVALTAGAAGAVRAEAGALRRIEAIDPGLVGGTVPRLLELHDSPDATLLVTTASSGRPMLVEYHGWRHTGRRRTVEADFRDADEWLGQLFGLEHPTAAQPAWDAALAARWPGDAVGESAAAACKGAQDRLSGLLRPAHVVHGDFWCGNVLRSAGRVTGVVDWEHAAFGADPVWDRVRFALAYTLYLDRHTVAGRAVFGHAGLTSGRWGEPLRYLLRSRGWYRDLVASFVEADRTGPSRYPGWWRDAVLVGIAQVAATSDEDGFALEHARLLVELGS</sequence>
<keyword evidence="3" id="KW-1185">Reference proteome</keyword>
<proteinExistence type="predicted"/>
<evidence type="ECO:0000313" key="3">
    <source>
        <dbReference type="Proteomes" id="UP000019489"/>
    </source>
</evidence>
<dbReference type="EMBL" id="AWSA01000018">
    <property type="protein sequence ID" value="EWT01755.1"/>
    <property type="molecule type" value="Genomic_DNA"/>
</dbReference>
<dbReference type="InterPro" id="IPR011009">
    <property type="entry name" value="Kinase-like_dom_sf"/>
</dbReference>
<dbReference type="RefSeq" id="WP_034805032.1">
    <property type="nucleotide sequence ID" value="NZ_AWSA01000018.1"/>
</dbReference>
<accession>W9G6V0</accession>
<dbReference type="eggNOG" id="ENOG5032XJ3">
    <property type="taxonomic scope" value="Bacteria"/>
</dbReference>
<dbReference type="STRING" id="1386089.N865_07670"/>
<evidence type="ECO:0000259" key="1">
    <source>
        <dbReference type="Pfam" id="PF01636"/>
    </source>
</evidence>
<reference evidence="2 3" key="1">
    <citation type="submission" date="2013-08" db="EMBL/GenBank/DDBJ databases">
        <title>Intrasporangium oryzae NRRL B-24470.</title>
        <authorList>
            <person name="Liu H."/>
            <person name="Wang G."/>
        </authorList>
    </citation>
    <scope>NUCLEOTIDE SEQUENCE [LARGE SCALE GENOMIC DNA]</scope>
    <source>
        <strain evidence="2 3">NRRL B-24470</strain>
    </source>
</reference>
<dbReference type="AlphaFoldDB" id="W9G6V0"/>
<feature type="domain" description="Aminoglycoside phosphotransferase" evidence="1">
    <location>
        <begin position="60"/>
        <end position="245"/>
    </location>
</feature>
<name>W9G6V0_9MICO</name>
<evidence type="ECO:0000313" key="2">
    <source>
        <dbReference type="EMBL" id="EWT01755.1"/>
    </source>
</evidence>
<dbReference type="InterPro" id="IPR002575">
    <property type="entry name" value="Aminoglycoside_PTrfase"/>
</dbReference>
<dbReference type="Proteomes" id="UP000019489">
    <property type="component" value="Unassembled WGS sequence"/>
</dbReference>
<protein>
    <recommendedName>
        <fullName evidence="1">Aminoglycoside phosphotransferase domain-containing protein</fullName>
    </recommendedName>
</protein>
<gene>
    <name evidence="2" type="ORF">N865_07670</name>
</gene>
<organism evidence="2 3">
    <name type="scientific">Intrasporangium oryzae NRRL B-24470</name>
    <dbReference type="NCBI Taxonomy" id="1386089"/>
    <lineage>
        <taxon>Bacteria</taxon>
        <taxon>Bacillati</taxon>
        <taxon>Actinomycetota</taxon>
        <taxon>Actinomycetes</taxon>
        <taxon>Micrococcales</taxon>
        <taxon>Intrasporangiaceae</taxon>
        <taxon>Intrasporangium</taxon>
    </lineage>
</organism>
<dbReference type="OrthoDB" id="9797603at2"/>
<dbReference type="SUPFAM" id="SSF56112">
    <property type="entry name" value="Protein kinase-like (PK-like)"/>
    <property type="match status" value="1"/>
</dbReference>
<dbReference type="Gene3D" id="3.90.1200.10">
    <property type="match status" value="1"/>
</dbReference>
<comment type="caution">
    <text evidence="2">The sequence shown here is derived from an EMBL/GenBank/DDBJ whole genome shotgun (WGS) entry which is preliminary data.</text>
</comment>
<dbReference type="Pfam" id="PF01636">
    <property type="entry name" value="APH"/>
    <property type="match status" value="1"/>
</dbReference>